<gene>
    <name evidence="2" type="ORF">CFT61_12600</name>
</gene>
<name>A0AA91TI63_9BACT</name>
<accession>A0AA91TI63</accession>
<dbReference type="Proteomes" id="UP000215155">
    <property type="component" value="Unassembled WGS sequence"/>
</dbReference>
<evidence type="ECO:0000313" key="2">
    <source>
        <dbReference type="EMBL" id="OXL43187.1"/>
    </source>
</evidence>
<evidence type="ECO:0000313" key="3">
    <source>
        <dbReference type="Proteomes" id="UP000215155"/>
    </source>
</evidence>
<keyword evidence="1" id="KW-0472">Membrane</keyword>
<feature type="transmembrane region" description="Helical" evidence="1">
    <location>
        <begin position="211"/>
        <end position="234"/>
    </location>
</feature>
<feature type="transmembrane region" description="Helical" evidence="1">
    <location>
        <begin position="336"/>
        <end position="357"/>
    </location>
</feature>
<keyword evidence="1" id="KW-0812">Transmembrane</keyword>
<evidence type="ECO:0008006" key="4">
    <source>
        <dbReference type="Google" id="ProtNLM"/>
    </source>
</evidence>
<feature type="transmembrane region" description="Helical" evidence="1">
    <location>
        <begin position="142"/>
        <end position="164"/>
    </location>
</feature>
<protein>
    <recommendedName>
        <fullName evidence="4">Peptide zinc metalloprotease protein</fullName>
    </recommendedName>
</protein>
<dbReference type="AlphaFoldDB" id="A0AA91TI63"/>
<evidence type="ECO:0000256" key="1">
    <source>
        <dbReference type="SAM" id="Phobius"/>
    </source>
</evidence>
<dbReference type="RefSeq" id="WP_089544766.1">
    <property type="nucleotide sequence ID" value="NZ_NMPZ01000022.1"/>
</dbReference>
<feature type="transmembrane region" description="Helical" evidence="1">
    <location>
        <begin position="116"/>
        <end position="135"/>
    </location>
</feature>
<reference evidence="2 3" key="1">
    <citation type="submission" date="2017-07" db="EMBL/GenBank/DDBJ databases">
        <title>Draft genome sequence of Prevotella copri isolated from the gut of healthy adult Indian.</title>
        <authorList>
            <person name="Das B."/>
            <person name="Bag S."/>
            <person name="Ghosh T.S."/>
        </authorList>
    </citation>
    <scope>NUCLEOTIDE SEQUENCE [LARGE SCALE GENOMIC DNA]</scope>
    <source>
        <strain evidence="2 3">Indica</strain>
    </source>
</reference>
<dbReference type="EMBL" id="NMPZ01000022">
    <property type="protein sequence ID" value="OXL43187.1"/>
    <property type="molecule type" value="Genomic_DNA"/>
</dbReference>
<feature type="transmembrane region" description="Helical" evidence="1">
    <location>
        <begin position="296"/>
        <end position="316"/>
    </location>
</feature>
<sequence>MERIYDMIEVSHREQQFVAVANGKAYAINECFYLILSSLKKDATLEEAVGNLEQFYNLDCNDKQNIVDSFQSFIRKISTTVSTVNNSYIKFQHTLLRSSLVVAVSRLFKVLFGVKIFWLVFVLASIVNILFFVLIDKDGISLSLLSFSLGDFLILFMLSNAFVLLHELGHSTASLRHGIQPGKIGFGFYLIFPVLFSDVTKSWLLPRRKRLVVNAGGVYFQLIVNVLLMSGYVLGANSASENYLRYLILSNTLVILYSLLPFFRNDGYWVYSDLFDIPNLIEKADNFRWKDKQGRFSLPILQFAILNWFFRGYIALKLLEYVVSFIMDLHSPYFTLQYLKSFIVSVACCYGFYKLVLSMFKLCSMNKIKEGY</sequence>
<comment type="caution">
    <text evidence="2">The sequence shown here is derived from an EMBL/GenBank/DDBJ whole genome shotgun (WGS) entry which is preliminary data.</text>
</comment>
<feature type="transmembrane region" description="Helical" evidence="1">
    <location>
        <begin position="246"/>
        <end position="263"/>
    </location>
</feature>
<organism evidence="2 3">
    <name type="scientific">Segatella copri</name>
    <dbReference type="NCBI Taxonomy" id="165179"/>
    <lineage>
        <taxon>Bacteria</taxon>
        <taxon>Pseudomonadati</taxon>
        <taxon>Bacteroidota</taxon>
        <taxon>Bacteroidia</taxon>
        <taxon>Bacteroidales</taxon>
        <taxon>Prevotellaceae</taxon>
        <taxon>Segatella</taxon>
    </lineage>
</organism>
<proteinExistence type="predicted"/>
<keyword evidence="1" id="KW-1133">Transmembrane helix</keyword>
<feature type="transmembrane region" description="Helical" evidence="1">
    <location>
        <begin position="184"/>
        <end position="204"/>
    </location>
</feature>